<sequence length="551" mass="63943">MARIYRQAEKAHIWFGHFTQSWSNEIICDSDKYIGASKMTSDQWTQAERICHYELRHFLKAGGEAPRQYELPDSEKQSCGRLLSQTLDVLDGAAGGKHLHEFPLFLVANDVSNDGRFVMNRHWLTILDCIRWLLSRQWWTRVWTLQEAVLPQVDSVIHAHPYSFRISRLLNGVQSIIDHRQKCCKDLGRLFLGEYQNFPFYQYIRACTLHTHHKRFTESESQWLPIEEAISSAQGRNATDPRDHFFGILGLLPPEWQDGWFYDQGYSCTTAEIFSQCAKLLYTNYHSLGPLSDAIGVRKSMVSDLPSWAIDLSDRLPDGEDDSIRWELYDASRQSRFEGVGFMHELAGPDLSIEVIPIGTVRACARRVSQDELNSNRTSNVVLSHVSEWQQLYNNCADPSDDDNFWRAAFMDRDIWRYWLHERKPLSWKRLTDIKQWWRSWSETGDNRDLTTDKQADDGSYGDYHYRALKLNAKNHRFFCTTKGEPGLGPHSVQPSDEVYVLAGCQAPAVLRRVMRNGKDGFLFVGLCFVDRWMYGEATRGRPKWQAVTLY</sequence>
<accession>A0A6A6DEP1</accession>
<dbReference type="AlphaFoldDB" id="A0A6A6DEP1"/>
<dbReference type="OrthoDB" id="3553147at2759"/>
<reference evidence="1" key="1">
    <citation type="journal article" date="2020" name="Stud. Mycol.">
        <title>101 Dothideomycetes genomes: a test case for predicting lifestyles and emergence of pathogens.</title>
        <authorList>
            <person name="Haridas S."/>
            <person name="Albert R."/>
            <person name="Binder M."/>
            <person name="Bloem J."/>
            <person name="Labutti K."/>
            <person name="Salamov A."/>
            <person name="Andreopoulos B."/>
            <person name="Baker S."/>
            <person name="Barry K."/>
            <person name="Bills G."/>
            <person name="Bluhm B."/>
            <person name="Cannon C."/>
            <person name="Castanera R."/>
            <person name="Culley D."/>
            <person name="Daum C."/>
            <person name="Ezra D."/>
            <person name="Gonzalez J."/>
            <person name="Henrissat B."/>
            <person name="Kuo A."/>
            <person name="Liang C."/>
            <person name="Lipzen A."/>
            <person name="Lutzoni F."/>
            <person name="Magnuson J."/>
            <person name="Mondo S."/>
            <person name="Nolan M."/>
            <person name="Ohm R."/>
            <person name="Pangilinan J."/>
            <person name="Park H.-J."/>
            <person name="Ramirez L."/>
            <person name="Alfaro M."/>
            <person name="Sun H."/>
            <person name="Tritt A."/>
            <person name="Yoshinaga Y."/>
            <person name="Zwiers L.-H."/>
            <person name="Turgeon B."/>
            <person name="Goodwin S."/>
            <person name="Spatafora J."/>
            <person name="Crous P."/>
            <person name="Grigoriev I."/>
        </authorList>
    </citation>
    <scope>NUCLEOTIDE SEQUENCE</scope>
    <source>
        <strain evidence="1">CBS 207.26</strain>
    </source>
</reference>
<dbReference type="EMBL" id="ML994688">
    <property type="protein sequence ID" value="KAF2177473.1"/>
    <property type="molecule type" value="Genomic_DNA"/>
</dbReference>
<evidence type="ECO:0000313" key="2">
    <source>
        <dbReference type="Proteomes" id="UP000800200"/>
    </source>
</evidence>
<name>A0A6A6DEP1_9PEZI</name>
<dbReference type="Pfam" id="PF26639">
    <property type="entry name" value="Het-6_barrel"/>
    <property type="match status" value="1"/>
</dbReference>
<dbReference type="Proteomes" id="UP000800200">
    <property type="component" value="Unassembled WGS sequence"/>
</dbReference>
<proteinExistence type="predicted"/>
<dbReference type="InterPro" id="IPR052895">
    <property type="entry name" value="HetReg/Transcr_Mod"/>
</dbReference>
<evidence type="ECO:0008006" key="3">
    <source>
        <dbReference type="Google" id="ProtNLM"/>
    </source>
</evidence>
<protein>
    <recommendedName>
        <fullName evidence="3">Heterokaryon incompatibility domain-containing protein</fullName>
    </recommendedName>
</protein>
<organism evidence="1 2">
    <name type="scientific">Zopfia rhizophila CBS 207.26</name>
    <dbReference type="NCBI Taxonomy" id="1314779"/>
    <lineage>
        <taxon>Eukaryota</taxon>
        <taxon>Fungi</taxon>
        <taxon>Dikarya</taxon>
        <taxon>Ascomycota</taxon>
        <taxon>Pezizomycotina</taxon>
        <taxon>Dothideomycetes</taxon>
        <taxon>Dothideomycetes incertae sedis</taxon>
        <taxon>Zopfiaceae</taxon>
        <taxon>Zopfia</taxon>
    </lineage>
</organism>
<dbReference type="PANTHER" id="PTHR24148:SF73">
    <property type="entry name" value="HET DOMAIN PROTEIN (AFU_ORTHOLOGUE AFUA_8G01020)"/>
    <property type="match status" value="1"/>
</dbReference>
<dbReference type="PANTHER" id="PTHR24148">
    <property type="entry name" value="ANKYRIN REPEAT DOMAIN-CONTAINING PROTEIN 39 HOMOLOG-RELATED"/>
    <property type="match status" value="1"/>
</dbReference>
<keyword evidence="2" id="KW-1185">Reference proteome</keyword>
<gene>
    <name evidence="1" type="ORF">K469DRAFT_719809</name>
</gene>
<evidence type="ECO:0000313" key="1">
    <source>
        <dbReference type="EMBL" id="KAF2177473.1"/>
    </source>
</evidence>